<evidence type="ECO:0000256" key="7">
    <source>
        <dbReference type="ARBA" id="ARBA00022840"/>
    </source>
</evidence>
<evidence type="ECO:0000256" key="5">
    <source>
        <dbReference type="ARBA" id="ARBA00022806"/>
    </source>
</evidence>
<evidence type="ECO:0000256" key="14">
    <source>
        <dbReference type="PROSITE-ProRule" id="PRU00560"/>
    </source>
</evidence>
<dbReference type="InterPro" id="IPR014016">
    <property type="entry name" value="UvrD-like_ATP-bd"/>
</dbReference>
<dbReference type="PROSITE" id="PS51217">
    <property type="entry name" value="UVRD_HELICASE_CTER"/>
    <property type="match status" value="1"/>
</dbReference>
<evidence type="ECO:0000256" key="9">
    <source>
        <dbReference type="ARBA" id="ARBA00023204"/>
    </source>
</evidence>
<keyword evidence="1" id="KW-0540">Nuclease</keyword>
<keyword evidence="5 14" id="KW-0347">Helicase</keyword>
<keyword evidence="8" id="KW-0238">DNA-binding</keyword>
<evidence type="ECO:0000256" key="10">
    <source>
        <dbReference type="ARBA" id="ARBA00023235"/>
    </source>
</evidence>
<dbReference type="EC" id="5.6.2.4" evidence="12"/>
<proteinExistence type="predicted"/>
<evidence type="ECO:0000256" key="12">
    <source>
        <dbReference type="ARBA" id="ARBA00034808"/>
    </source>
</evidence>
<dbReference type="CDD" id="cd17932">
    <property type="entry name" value="DEXQc_UvrD"/>
    <property type="match status" value="1"/>
</dbReference>
<dbReference type="EMBL" id="JAAGOB010000010">
    <property type="protein sequence ID" value="NED97194.1"/>
    <property type="molecule type" value="Genomic_DNA"/>
</dbReference>
<keyword evidence="10" id="KW-0413">Isomerase</keyword>
<sequence>MRFTAAELAHRLGQPEPTAEQAAAISAPLEPGVIIAGAGSGKTETMAARVVWLVANGLVRPEQVLGLTFTRKAARELAARIRRRLAQLAARGVIDAADGLLDGDPAVSTYDAYAGRIVTEHALRLGREPGSRLITEAEAWQYAQRVVSAYAGPMDSVEYALSTVIGKVLALHGELAGHLVGPEQVANFTGELRTRVEALPRAKGQRTKTDVYADVAKALKVQDARVELLPIVAAFRERKRLDEVVDFADQSELAATLADAFAEVGEIERAAYRVVLLDEYQDTSHAQLVLLRALFGGGHPVTAVGDPCQSIYGWRGASAGTLSSFRDQFRRQGGEPARLDSLTTSFRNGPEILQVANALSAPLRDEGMQVPELAAFPGLPSSGVTASLHLTADDEAADVARRARAFWDASPPGRSVAVLVRTRSQITRLDAALRAVELPVEVVGVGGLLSTAEVSDVVATLRVIADPGRGDALMRLLTGARWRIGPRDLDQLARWARRLGGAPGRPDGPEVAVPDEIDQLSIIDALDALPGPEGFSAEGYRRLTALSAELRELRRRTGQSLTELVHDIERTLGLDIELSARRGPGGRVNLDRFLDVASDFEGAGQSATLSSFLAYLEAAETAERGLAPGEVEVSGDRVQVLTVHGAKGLEWDAVFLTGLVDGIFPAGGDKDKAWLGDIGELPYPLRGDASALPPFDVAGAADQQGVRDALGQFTLNAAHAGRLEERRLAYVGVTRARSLLVCSGYRWDDALRPREPSPFLLEVRRALEAGAGEVSVWVDDPGETNPLAENQPTWRWPYDPLGARRATLEEGARLVRAAAGGDIDLEAAAAMGEWDDEVSRLLAERDRQRRGRPVEVELPGHLSVSQLVQLRQDPDALARELRRPVPRAPAPLARRGTLFHAWLETRWGAPQLVDIDELPGSADEGAVPDRDILALQEAFLASEWAERTPLEVEAPFELLVAGVLLRGRVDAVFGTADGGIEVVDWKTGRPPGDASDEAVKTVQLAAYRLAFARLRGLPLDKVGAAFHYVRENYTLRPVNLLDENELEALVTAVPSSSTAL</sequence>
<comment type="catalytic activity">
    <reaction evidence="11">
        <text>Couples ATP hydrolysis with the unwinding of duplex DNA by translocating in the 3'-5' direction.</text>
        <dbReference type="EC" id="5.6.2.4"/>
    </reaction>
</comment>
<dbReference type="Pfam" id="PF12705">
    <property type="entry name" value="PDDEXK_1"/>
    <property type="match status" value="1"/>
</dbReference>
<evidence type="ECO:0000256" key="8">
    <source>
        <dbReference type="ARBA" id="ARBA00023125"/>
    </source>
</evidence>
<evidence type="ECO:0000256" key="13">
    <source>
        <dbReference type="ARBA" id="ARBA00048988"/>
    </source>
</evidence>
<keyword evidence="3" id="KW-0227">DNA damage</keyword>
<feature type="domain" description="UvrD-like helicase C-terminal" evidence="16">
    <location>
        <begin position="350"/>
        <end position="648"/>
    </location>
</feature>
<evidence type="ECO:0000256" key="4">
    <source>
        <dbReference type="ARBA" id="ARBA00022801"/>
    </source>
</evidence>
<reference evidence="17 18" key="1">
    <citation type="submission" date="2020-02" db="EMBL/GenBank/DDBJ databases">
        <authorList>
            <person name="Li X.-J."/>
            <person name="Feng X.-M."/>
        </authorList>
    </citation>
    <scope>NUCLEOTIDE SEQUENCE [LARGE SCALE GENOMIC DNA]</scope>
    <source>
        <strain evidence="17 18">CGMCC 4.7225</strain>
    </source>
</reference>
<dbReference type="InterPro" id="IPR014017">
    <property type="entry name" value="DNA_helicase_UvrD-like_C"/>
</dbReference>
<comment type="caution">
    <text evidence="17">The sequence shown here is derived from an EMBL/GenBank/DDBJ whole genome shotgun (WGS) entry which is preliminary data.</text>
</comment>
<dbReference type="InterPro" id="IPR027417">
    <property type="entry name" value="P-loop_NTPase"/>
</dbReference>
<accession>A0A6N9YQE5</accession>
<dbReference type="Pfam" id="PF00580">
    <property type="entry name" value="UvrD-helicase"/>
    <property type="match status" value="1"/>
</dbReference>
<protein>
    <recommendedName>
        <fullName evidence="12">DNA 3'-5' helicase</fullName>
        <ecNumber evidence="12">5.6.2.4</ecNumber>
    </recommendedName>
</protein>
<evidence type="ECO:0000256" key="11">
    <source>
        <dbReference type="ARBA" id="ARBA00034617"/>
    </source>
</evidence>
<evidence type="ECO:0000259" key="15">
    <source>
        <dbReference type="PROSITE" id="PS51198"/>
    </source>
</evidence>
<dbReference type="InterPro" id="IPR038726">
    <property type="entry name" value="PDDEXK_AddAB-type"/>
</dbReference>
<dbReference type="Pfam" id="PF13361">
    <property type="entry name" value="UvrD_C"/>
    <property type="match status" value="2"/>
</dbReference>
<organism evidence="17 18">
    <name type="scientific">Phytoactinopolyspora alkaliphila</name>
    <dbReference type="NCBI Taxonomy" id="1783498"/>
    <lineage>
        <taxon>Bacteria</taxon>
        <taxon>Bacillati</taxon>
        <taxon>Actinomycetota</taxon>
        <taxon>Actinomycetes</taxon>
        <taxon>Jiangellales</taxon>
        <taxon>Jiangellaceae</taxon>
        <taxon>Phytoactinopolyspora</taxon>
    </lineage>
</organism>
<evidence type="ECO:0000256" key="2">
    <source>
        <dbReference type="ARBA" id="ARBA00022741"/>
    </source>
</evidence>
<keyword evidence="7 14" id="KW-0067">ATP-binding</keyword>
<dbReference type="InterPro" id="IPR011335">
    <property type="entry name" value="Restrct_endonuc-II-like"/>
</dbReference>
<dbReference type="InterPro" id="IPR011604">
    <property type="entry name" value="PDDEXK-like_dom_sf"/>
</dbReference>
<feature type="binding site" evidence="14">
    <location>
        <begin position="36"/>
        <end position="43"/>
    </location>
    <ligand>
        <name>ATP</name>
        <dbReference type="ChEBI" id="CHEBI:30616"/>
    </ligand>
</feature>
<dbReference type="SUPFAM" id="SSF52980">
    <property type="entry name" value="Restriction endonuclease-like"/>
    <property type="match status" value="1"/>
</dbReference>
<dbReference type="PANTHER" id="PTHR11070:SF55">
    <property type="entry name" value="DNA 3'-5' HELICASE"/>
    <property type="match status" value="1"/>
</dbReference>
<feature type="domain" description="UvrD-like helicase ATP-binding" evidence="15">
    <location>
        <begin position="15"/>
        <end position="349"/>
    </location>
</feature>
<dbReference type="Gene3D" id="1.10.486.10">
    <property type="entry name" value="PCRA, domain 4"/>
    <property type="match status" value="1"/>
</dbReference>
<gene>
    <name evidence="17" type="ORF">G1H11_17990</name>
</gene>
<dbReference type="InterPro" id="IPR000212">
    <property type="entry name" value="DNA_helicase_UvrD/REP"/>
</dbReference>
<dbReference type="GO" id="GO:0003677">
    <property type="term" value="F:DNA binding"/>
    <property type="evidence" value="ECO:0007669"/>
    <property type="project" value="UniProtKB-KW"/>
</dbReference>
<keyword evidence="6" id="KW-0269">Exonuclease</keyword>
<name>A0A6N9YQE5_9ACTN</name>
<dbReference type="AlphaFoldDB" id="A0A6N9YQE5"/>
<dbReference type="Gene3D" id="3.90.320.10">
    <property type="match status" value="1"/>
</dbReference>
<comment type="catalytic activity">
    <reaction evidence="13">
        <text>ATP + H2O = ADP + phosphate + H(+)</text>
        <dbReference type="Rhea" id="RHEA:13065"/>
        <dbReference type="ChEBI" id="CHEBI:15377"/>
        <dbReference type="ChEBI" id="CHEBI:15378"/>
        <dbReference type="ChEBI" id="CHEBI:30616"/>
        <dbReference type="ChEBI" id="CHEBI:43474"/>
        <dbReference type="ChEBI" id="CHEBI:456216"/>
        <dbReference type="EC" id="5.6.2.4"/>
    </reaction>
</comment>
<evidence type="ECO:0000256" key="1">
    <source>
        <dbReference type="ARBA" id="ARBA00022722"/>
    </source>
</evidence>
<dbReference type="PROSITE" id="PS51198">
    <property type="entry name" value="UVRD_HELICASE_ATP_BIND"/>
    <property type="match status" value="1"/>
</dbReference>
<evidence type="ECO:0000313" key="17">
    <source>
        <dbReference type="EMBL" id="NED97194.1"/>
    </source>
</evidence>
<dbReference type="RefSeq" id="WP_163819982.1">
    <property type="nucleotide sequence ID" value="NZ_JAAGOB010000010.1"/>
</dbReference>
<dbReference type="GO" id="GO:0033202">
    <property type="term" value="C:DNA helicase complex"/>
    <property type="evidence" value="ECO:0007669"/>
    <property type="project" value="TreeGrafter"/>
</dbReference>
<keyword evidence="4 14" id="KW-0378">Hydrolase</keyword>
<dbReference type="GO" id="GO:0043138">
    <property type="term" value="F:3'-5' DNA helicase activity"/>
    <property type="evidence" value="ECO:0007669"/>
    <property type="project" value="UniProtKB-EC"/>
</dbReference>
<dbReference type="Gene3D" id="3.40.50.300">
    <property type="entry name" value="P-loop containing nucleotide triphosphate hydrolases"/>
    <property type="match status" value="4"/>
</dbReference>
<dbReference type="GO" id="GO:0000725">
    <property type="term" value="P:recombinational repair"/>
    <property type="evidence" value="ECO:0007669"/>
    <property type="project" value="TreeGrafter"/>
</dbReference>
<dbReference type="GO" id="GO:0005524">
    <property type="term" value="F:ATP binding"/>
    <property type="evidence" value="ECO:0007669"/>
    <property type="project" value="UniProtKB-UniRule"/>
</dbReference>
<evidence type="ECO:0000259" key="16">
    <source>
        <dbReference type="PROSITE" id="PS51217"/>
    </source>
</evidence>
<evidence type="ECO:0000256" key="6">
    <source>
        <dbReference type="ARBA" id="ARBA00022839"/>
    </source>
</evidence>
<keyword evidence="9" id="KW-0234">DNA repair</keyword>
<dbReference type="Proteomes" id="UP000469185">
    <property type="component" value="Unassembled WGS sequence"/>
</dbReference>
<evidence type="ECO:0000313" key="18">
    <source>
        <dbReference type="Proteomes" id="UP000469185"/>
    </source>
</evidence>
<dbReference type="GO" id="GO:0005829">
    <property type="term" value="C:cytosol"/>
    <property type="evidence" value="ECO:0007669"/>
    <property type="project" value="TreeGrafter"/>
</dbReference>
<dbReference type="GO" id="GO:0004527">
    <property type="term" value="F:exonuclease activity"/>
    <property type="evidence" value="ECO:0007669"/>
    <property type="project" value="UniProtKB-KW"/>
</dbReference>
<dbReference type="PANTHER" id="PTHR11070">
    <property type="entry name" value="UVRD / RECB / PCRA DNA HELICASE FAMILY MEMBER"/>
    <property type="match status" value="1"/>
</dbReference>
<keyword evidence="2 14" id="KW-0547">Nucleotide-binding</keyword>
<keyword evidence="18" id="KW-1185">Reference proteome</keyword>
<dbReference type="SUPFAM" id="SSF52540">
    <property type="entry name" value="P-loop containing nucleoside triphosphate hydrolases"/>
    <property type="match status" value="1"/>
</dbReference>
<evidence type="ECO:0000256" key="3">
    <source>
        <dbReference type="ARBA" id="ARBA00022763"/>
    </source>
</evidence>